<proteinExistence type="predicted"/>
<evidence type="ECO:0000313" key="2">
    <source>
        <dbReference type="EMBL" id="MEX5721425.1"/>
    </source>
</evidence>
<dbReference type="EMBL" id="JBFNXQ010000128">
    <property type="protein sequence ID" value="MEX5721425.1"/>
    <property type="molecule type" value="Genomic_DNA"/>
</dbReference>
<reference evidence="2 3" key="1">
    <citation type="submission" date="2024-06" db="EMBL/GenBank/DDBJ databases">
        <title>Draft genome sequence of Geodermatophilus badlandi, a novel member of the Geodermatophilaceae isolated from badland sedimentary rocks in the Red desert, Wyoming, USA.</title>
        <authorList>
            <person name="Ben Tekaya S."/>
            <person name="Nouioui I."/>
            <person name="Flores G.M."/>
            <person name="Shaal M.N."/>
            <person name="Bredoire F."/>
            <person name="Basile F."/>
            <person name="Van Diepen L."/>
            <person name="Ward N.L."/>
        </authorList>
    </citation>
    <scope>NUCLEOTIDE SEQUENCE [LARGE SCALE GENOMIC DNA]</scope>
    <source>
        <strain evidence="2 3">WL48A</strain>
    </source>
</reference>
<feature type="region of interest" description="Disordered" evidence="1">
    <location>
        <begin position="35"/>
        <end position="69"/>
    </location>
</feature>
<feature type="non-terminal residue" evidence="2">
    <location>
        <position position="69"/>
    </location>
</feature>
<sequence length="69" mass="7480">MRITGVRRIRSGGVLGFFATERFVAEVEDVEPAVARRASREPAPLSESARRIEAALSRDAGPLSDDPDV</sequence>
<accession>A0ABV3XLE5</accession>
<dbReference type="RefSeq" id="WP_369210229.1">
    <property type="nucleotide sequence ID" value="NZ_JBFNXQ010000128.1"/>
</dbReference>
<comment type="caution">
    <text evidence="2">The sequence shown here is derived from an EMBL/GenBank/DDBJ whole genome shotgun (WGS) entry which is preliminary data.</text>
</comment>
<evidence type="ECO:0000256" key="1">
    <source>
        <dbReference type="SAM" id="MobiDB-lite"/>
    </source>
</evidence>
<organism evidence="2 3">
    <name type="scientific">Geodermatophilus maliterrae</name>
    <dbReference type="NCBI Taxonomy" id="3162531"/>
    <lineage>
        <taxon>Bacteria</taxon>
        <taxon>Bacillati</taxon>
        <taxon>Actinomycetota</taxon>
        <taxon>Actinomycetes</taxon>
        <taxon>Geodermatophilales</taxon>
        <taxon>Geodermatophilaceae</taxon>
        <taxon>Geodermatophilus</taxon>
    </lineage>
</organism>
<evidence type="ECO:0000313" key="3">
    <source>
        <dbReference type="Proteomes" id="UP001560045"/>
    </source>
</evidence>
<protein>
    <submittedName>
        <fullName evidence="2">Uncharacterized protein</fullName>
    </submittedName>
</protein>
<dbReference type="Proteomes" id="UP001560045">
    <property type="component" value="Unassembled WGS sequence"/>
</dbReference>
<gene>
    <name evidence="2" type="ORF">ABQ292_24005</name>
</gene>
<name>A0ABV3XLE5_9ACTN</name>
<keyword evidence="3" id="KW-1185">Reference proteome</keyword>